<evidence type="ECO:0000313" key="2">
    <source>
        <dbReference type="WBParaSite" id="GPLIN_000533500"/>
    </source>
</evidence>
<keyword evidence="1" id="KW-1185">Reference proteome</keyword>
<dbReference type="AlphaFoldDB" id="A0A183BXJ6"/>
<sequence>MFDGQLKFPCLKKDEKISAQKSAIKKALKKLSKNITNEDVTNLLTQIGLMADHMVGQAKHTVAGMEPYIFRVKLADGRKLYIFEEQLDVERAQTVAYYELMFDAELKKVERCFAAGNELQNALKRANPELFERIYKQFLSIATFTFLINELKLNTEEFFQRYSSTDGGQTYALKKSYIRMIDDNQIRIEDHRNAKNAKEICDLLGNASICCFPYCVYQMQMCSHALHGCPGGPN</sequence>
<protein>
    <submittedName>
        <fullName evidence="2">DUF2326 domain-containing protein</fullName>
    </submittedName>
</protein>
<proteinExistence type="predicted"/>
<dbReference type="Proteomes" id="UP000050741">
    <property type="component" value="Unassembled WGS sequence"/>
</dbReference>
<accession>A0A183BXJ6</accession>
<name>A0A183BXJ6_GLOPA</name>
<dbReference type="WBParaSite" id="GPLIN_000533500">
    <property type="protein sequence ID" value="GPLIN_000533500"/>
    <property type="gene ID" value="GPLIN_000533500"/>
</dbReference>
<organism evidence="1 2">
    <name type="scientific">Globodera pallida</name>
    <name type="common">Potato cyst nematode worm</name>
    <name type="synonym">Heterodera pallida</name>
    <dbReference type="NCBI Taxonomy" id="36090"/>
    <lineage>
        <taxon>Eukaryota</taxon>
        <taxon>Metazoa</taxon>
        <taxon>Ecdysozoa</taxon>
        <taxon>Nematoda</taxon>
        <taxon>Chromadorea</taxon>
        <taxon>Rhabditida</taxon>
        <taxon>Tylenchina</taxon>
        <taxon>Tylenchomorpha</taxon>
        <taxon>Tylenchoidea</taxon>
        <taxon>Heteroderidae</taxon>
        <taxon>Heteroderinae</taxon>
        <taxon>Globodera</taxon>
    </lineage>
</organism>
<reference evidence="1" key="1">
    <citation type="submission" date="2014-05" db="EMBL/GenBank/DDBJ databases">
        <title>The genome and life-stage specific transcriptomes of Globodera pallida elucidate key aspects of plant parasitism by a cyst nematode.</title>
        <authorList>
            <person name="Cotton J.A."/>
            <person name="Lilley C.J."/>
            <person name="Jones L.M."/>
            <person name="Kikuchi T."/>
            <person name="Reid A.J."/>
            <person name="Thorpe P."/>
            <person name="Tsai I.J."/>
            <person name="Beasley H."/>
            <person name="Blok V."/>
            <person name="Cock P.J.A."/>
            <person name="Van den Akker S.E."/>
            <person name="Holroyd N."/>
            <person name="Hunt M."/>
            <person name="Mantelin S."/>
            <person name="Naghra H."/>
            <person name="Pain A."/>
            <person name="Palomares-Rius J.E."/>
            <person name="Zarowiecki M."/>
            <person name="Berriman M."/>
            <person name="Jones J.T."/>
            <person name="Urwin P.E."/>
        </authorList>
    </citation>
    <scope>NUCLEOTIDE SEQUENCE [LARGE SCALE GENOMIC DNA]</scope>
    <source>
        <strain evidence="1">Lindley</strain>
    </source>
</reference>
<reference evidence="2" key="2">
    <citation type="submission" date="2016-06" db="UniProtKB">
        <authorList>
            <consortium name="WormBaseParasite"/>
        </authorList>
    </citation>
    <scope>IDENTIFICATION</scope>
</reference>
<evidence type="ECO:0000313" key="1">
    <source>
        <dbReference type="Proteomes" id="UP000050741"/>
    </source>
</evidence>